<name>A0A0A9GSJ2_ARUDO</name>
<dbReference type="AlphaFoldDB" id="A0A0A9GSJ2"/>
<sequence length="59" mass="5857">MGGEAAGGGADAVATGGEGDGAGGDVVAIAAEVEDTMHLAERAVYQDMLQVLLPPFFNH</sequence>
<accession>A0A0A9GSJ2</accession>
<proteinExistence type="predicted"/>
<organism evidence="2">
    <name type="scientific">Arundo donax</name>
    <name type="common">Giant reed</name>
    <name type="synonym">Donax arundinaceus</name>
    <dbReference type="NCBI Taxonomy" id="35708"/>
    <lineage>
        <taxon>Eukaryota</taxon>
        <taxon>Viridiplantae</taxon>
        <taxon>Streptophyta</taxon>
        <taxon>Embryophyta</taxon>
        <taxon>Tracheophyta</taxon>
        <taxon>Spermatophyta</taxon>
        <taxon>Magnoliopsida</taxon>
        <taxon>Liliopsida</taxon>
        <taxon>Poales</taxon>
        <taxon>Poaceae</taxon>
        <taxon>PACMAD clade</taxon>
        <taxon>Arundinoideae</taxon>
        <taxon>Arundineae</taxon>
        <taxon>Arundo</taxon>
    </lineage>
</organism>
<evidence type="ECO:0000313" key="2">
    <source>
        <dbReference type="EMBL" id="JAE25511.1"/>
    </source>
</evidence>
<reference evidence="2" key="1">
    <citation type="submission" date="2014-09" db="EMBL/GenBank/DDBJ databases">
        <authorList>
            <person name="Magalhaes I.L.F."/>
            <person name="Oliveira U."/>
            <person name="Santos F.R."/>
            <person name="Vidigal T.H.D.A."/>
            <person name="Brescovit A.D."/>
            <person name="Santos A.J."/>
        </authorList>
    </citation>
    <scope>NUCLEOTIDE SEQUENCE</scope>
    <source>
        <tissue evidence="2">Shoot tissue taken approximately 20 cm above the soil surface</tissue>
    </source>
</reference>
<dbReference type="EMBL" id="GBRH01172385">
    <property type="protein sequence ID" value="JAE25511.1"/>
    <property type="molecule type" value="Transcribed_RNA"/>
</dbReference>
<protein>
    <submittedName>
        <fullName evidence="2">Uncharacterized protein</fullName>
    </submittedName>
</protein>
<reference evidence="2" key="2">
    <citation type="journal article" date="2015" name="Data Brief">
        <title>Shoot transcriptome of the giant reed, Arundo donax.</title>
        <authorList>
            <person name="Barrero R.A."/>
            <person name="Guerrero F.D."/>
            <person name="Moolhuijzen P."/>
            <person name="Goolsby J.A."/>
            <person name="Tidwell J."/>
            <person name="Bellgard S.E."/>
            <person name="Bellgard M.I."/>
        </authorList>
    </citation>
    <scope>NUCLEOTIDE SEQUENCE</scope>
    <source>
        <tissue evidence="2">Shoot tissue taken approximately 20 cm above the soil surface</tissue>
    </source>
</reference>
<feature type="region of interest" description="Disordered" evidence="1">
    <location>
        <begin position="1"/>
        <end position="21"/>
    </location>
</feature>
<evidence type="ECO:0000256" key="1">
    <source>
        <dbReference type="SAM" id="MobiDB-lite"/>
    </source>
</evidence>